<evidence type="ECO:0000313" key="2">
    <source>
        <dbReference type="Proteomes" id="UP000282892"/>
    </source>
</evidence>
<evidence type="ECO:0000313" key="1">
    <source>
        <dbReference type="EMBL" id="AZU64884.1"/>
    </source>
</evidence>
<gene>
    <name evidence="1" type="ORF">CHR53_07350</name>
</gene>
<dbReference type="InterPro" id="IPR018755">
    <property type="entry name" value="Phage_Mu_Gp48"/>
</dbReference>
<dbReference type="Pfam" id="PF10076">
    <property type="entry name" value="Phage_Mu_Gp48"/>
    <property type="match status" value="1"/>
</dbReference>
<proteinExistence type="predicted"/>
<sequence>MFEYMPREYADYRESMAMVQAEAGEFEKLNDKVRDVLDQFFIDTATWGLANWERIFGIVADESKPLEQRRSVIKSKLRGYGTVTAAFIKNVAESFENGAVDVVEDAANYTVKITFIDTRGVPGNLDDIKKALRDIIPAHLAISFEFTYLRWSEFDAKNYTWSTLEAKALTWDQFERLK</sequence>
<keyword evidence="2" id="KW-1185">Reference proteome</keyword>
<protein>
    <submittedName>
        <fullName evidence="1">Phage portal protein</fullName>
    </submittedName>
</protein>
<dbReference type="Proteomes" id="UP000282892">
    <property type="component" value="Chromosome"/>
</dbReference>
<organism evidence="1 2">
    <name type="scientific">Neobacillus mesonae</name>
    <dbReference type="NCBI Taxonomy" id="1193713"/>
    <lineage>
        <taxon>Bacteria</taxon>
        <taxon>Bacillati</taxon>
        <taxon>Bacillota</taxon>
        <taxon>Bacilli</taxon>
        <taxon>Bacillales</taxon>
        <taxon>Bacillaceae</taxon>
        <taxon>Neobacillus</taxon>
    </lineage>
</organism>
<name>A0A3T0I685_9BACI</name>
<dbReference type="OrthoDB" id="1629754at2"/>
<dbReference type="KEGG" id="nmk:CHR53_07350"/>
<reference evidence="1 2" key="1">
    <citation type="submission" date="2017-07" db="EMBL/GenBank/DDBJ databases">
        <title>The complete genome sequence of Bacillus mesonae strain H20-5, an efficient strain improving plant abiotic stress resistance.</title>
        <authorList>
            <person name="Kim S.Y."/>
            <person name="Song H."/>
            <person name="Sang M.K."/>
            <person name="Weon H.-Y."/>
            <person name="Song J."/>
        </authorList>
    </citation>
    <scope>NUCLEOTIDE SEQUENCE [LARGE SCALE GENOMIC DNA]</scope>
    <source>
        <strain evidence="1 2">H20-5</strain>
    </source>
</reference>
<dbReference type="EMBL" id="CP022572">
    <property type="protein sequence ID" value="AZU64884.1"/>
    <property type="molecule type" value="Genomic_DNA"/>
</dbReference>
<dbReference type="AlphaFoldDB" id="A0A3T0I685"/>
<accession>A0A3T0I685</accession>